<evidence type="ECO:0000256" key="3">
    <source>
        <dbReference type="ARBA" id="ARBA00022833"/>
    </source>
</evidence>
<dbReference type="InterPro" id="IPR047157">
    <property type="entry name" value="PHRF1/Atg35"/>
</dbReference>
<dbReference type="Pfam" id="PF00628">
    <property type="entry name" value="PHD"/>
    <property type="match status" value="1"/>
</dbReference>
<keyword evidence="1" id="KW-0479">Metal-binding</keyword>
<evidence type="ECO:0000313" key="7">
    <source>
        <dbReference type="Proteomes" id="UP001497623"/>
    </source>
</evidence>
<dbReference type="Proteomes" id="UP001497623">
    <property type="component" value="Unassembled WGS sequence"/>
</dbReference>
<dbReference type="EMBL" id="CAXKWB010002466">
    <property type="protein sequence ID" value="CAL4067026.1"/>
    <property type="molecule type" value="Genomic_DNA"/>
</dbReference>
<comment type="caution">
    <text evidence="6">The sequence shown here is derived from an EMBL/GenBank/DDBJ whole genome shotgun (WGS) entry which is preliminary data.</text>
</comment>
<keyword evidence="2 4" id="KW-0863">Zinc-finger</keyword>
<dbReference type="GO" id="GO:0008270">
    <property type="term" value="F:zinc ion binding"/>
    <property type="evidence" value="ECO:0007669"/>
    <property type="project" value="UniProtKB-KW"/>
</dbReference>
<dbReference type="SUPFAM" id="SSF57903">
    <property type="entry name" value="FYVE/PHD zinc finger"/>
    <property type="match status" value="1"/>
</dbReference>
<organism evidence="6 7">
    <name type="scientific">Meganyctiphanes norvegica</name>
    <name type="common">Northern krill</name>
    <name type="synonym">Thysanopoda norvegica</name>
    <dbReference type="NCBI Taxonomy" id="48144"/>
    <lineage>
        <taxon>Eukaryota</taxon>
        <taxon>Metazoa</taxon>
        <taxon>Ecdysozoa</taxon>
        <taxon>Arthropoda</taxon>
        <taxon>Crustacea</taxon>
        <taxon>Multicrustacea</taxon>
        <taxon>Malacostraca</taxon>
        <taxon>Eumalacostraca</taxon>
        <taxon>Eucarida</taxon>
        <taxon>Euphausiacea</taxon>
        <taxon>Euphausiidae</taxon>
        <taxon>Meganyctiphanes</taxon>
    </lineage>
</organism>
<dbReference type="CDD" id="cd15515">
    <property type="entry name" value="PHD1_KDM5A_like"/>
    <property type="match status" value="1"/>
</dbReference>
<keyword evidence="7" id="KW-1185">Reference proteome</keyword>
<dbReference type="InterPro" id="IPR011011">
    <property type="entry name" value="Znf_FYVE_PHD"/>
</dbReference>
<dbReference type="PANTHER" id="PTHR12618:SF20">
    <property type="entry name" value="PHD AND RING FINGER DOMAIN-CONTAINING PROTEIN 1"/>
    <property type="match status" value="1"/>
</dbReference>
<dbReference type="SMART" id="SM00249">
    <property type="entry name" value="PHD"/>
    <property type="match status" value="1"/>
</dbReference>
<accession>A0AAV2PZ31</accession>
<dbReference type="InterPro" id="IPR001965">
    <property type="entry name" value="Znf_PHD"/>
</dbReference>
<dbReference type="PROSITE" id="PS01359">
    <property type="entry name" value="ZF_PHD_1"/>
    <property type="match status" value="1"/>
</dbReference>
<dbReference type="InterPro" id="IPR013083">
    <property type="entry name" value="Znf_RING/FYVE/PHD"/>
</dbReference>
<evidence type="ECO:0000259" key="5">
    <source>
        <dbReference type="PROSITE" id="PS50016"/>
    </source>
</evidence>
<dbReference type="InterPro" id="IPR019786">
    <property type="entry name" value="Zinc_finger_PHD-type_CS"/>
</dbReference>
<reference evidence="6 7" key="1">
    <citation type="submission" date="2024-05" db="EMBL/GenBank/DDBJ databases">
        <authorList>
            <person name="Wallberg A."/>
        </authorList>
    </citation>
    <scope>NUCLEOTIDE SEQUENCE [LARGE SCALE GENOMIC DNA]</scope>
</reference>
<dbReference type="PROSITE" id="PS50016">
    <property type="entry name" value="ZF_PHD_2"/>
    <property type="match status" value="1"/>
</dbReference>
<dbReference type="Gene3D" id="3.30.40.10">
    <property type="entry name" value="Zinc/RING finger domain, C3HC4 (zinc finger)"/>
    <property type="match status" value="1"/>
</dbReference>
<evidence type="ECO:0000256" key="2">
    <source>
        <dbReference type="ARBA" id="ARBA00022771"/>
    </source>
</evidence>
<proteinExistence type="predicted"/>
<dbReference type="InterPro" id="IPR019787">
    <property type="entry name" value="Znf_PHD-finger"/>
</dbReference>
<evidence type="ECO:0000256" key="4">
    <source>
        <dbReference type="PROSITE-ProRule" id="PRU00146"/>
    </source>
</evidence>
<evidence type="ECO:0000313" key="6">
    <source>
        <dbReference type="EMBL" id="CAL4067026.1"/>
    </source>
</evidence>
<gene>
    <name evidence="6" type="ORF">MNOR_LOCUS6112</name>
</gene>
<sequence>MAKYMCMKCSLGDDEDKMLLCDGCDDSYHMFCLTPPIEEIPEDEWKCPKCCVVDVINQDESTESDKIEKAVIDPRILNKKRLYQIQEVERIKFEVTDEEENELIAWIISMNKCGFSIVANNVTQIVQEIVNKKKS</sequence>
<keyword evidence="3" id="KW-0862">Zinc</keyword>
<name>A0AAV2PZ31_MEGNR</name>
<evidence type="ECO:0000256" key="1">
    <source>
        <dbReference type="ARBA" id="ARBA00022723"/>
    </source>
</evidence>
<dbReference type="AlphaFoldDB" id="A0AAV2PZ31"/>
<protein>
    <recommendedName>
        <fullName evidence="5">PHD-type domain-containing protein</fullName>
    </recommendedName>
</protein>
<dbReference type="PANTHER" id="PTHR12618">
    <property type="entry name" value="PHD AND RING FINGER DOMAIN-CONTAINING PROTEIN 1"/>
    <property type="match status" value="1"/>
</dbReference>
<feature type="domain" description="PHD-type" evidence="5">
    <location>
        <begin position="3"/>
        <end position="53"/>
    </location>
</feature>